<dbReference type="AlphaFoldDB" id="F4LWE7"/>
<dbReference type="Proteomes" id="UP000010802">
    <property type="component" value="Chromosome"/>
</dbReference>
<keyword evidence="3" id="KW-1185">Reference proteome</keyword>
<dbReference type="EMBL" id="HF563609">
    <property type="protein sequence ID" value="CCP26515.1"/>
    <property type="molecule type" value="Genomic_DNA"/>
</dbReference>
<dbReference type="KEGG" id="tae:TepiRe1_1730"/>
<accession>F4LWE7</accession>
<protein>
    <submittedName>
        <fullName evidence="2">Uncharacterized protein</fullName>
    </submittedName>
</protein>
<reference evidence="3" key="1">
    <citation type="journal article" date="2013" name="Genome Announc.">
        <title>First genome sequence of a syntrophic acetate-oxidizing bacterium, Tepidanaerobacter acetatoxydans strain Re1.</title>
        <authorList>
            <person name="Manzoor S."/>
            <person name="Bongcam-Rudloff E."/>
            <person name="Schnurer A."/>
            <person name="Muller B."/>
        </authorList>
    </citation>
    <scope>NUCLEOTIDE SEQUENCE [LARGE SCALE GENOMIC DNA]</scope>
    <source>
        <strain evidence="3">Re1</strain>
    </source>
</reference>
<feature type="transmembrane region" description="Helical" evidence="1">
    <location>
        <begin position="14"/>
        <end position="43"/>
    </location>
</feature>
<gene>
    <name evidence="2" type="ordered locus">TEPIRE1_1730</name>
</gene>
<dbReference type="KEGG" id="tep:TepRe1_1606"/>
<keyword evidence="1" id="KW-0812">Transmembrane</keyword>
<dbReference type="RefSeq" id="WP_013778668.1">
    <property type="nucleotide sequence ID" value="NC_015519.1"/>
</dbReference>
<evidence type="ECO:0000256" key="1">
    <source>
        <dbReference type="SAM" id="Phobius"/>
    </source>
</evidence>
<evidence type="ECO:0000313" key="3">
    <source>
        <dbReference type="Proteomes" id="UP000010802"/>
    </source>
</evidence>
<dbReference type="STRING" id="1209989.TepRe1_1606"/>
<keyword evidence="1" id="KW-0472">Membrane</keyword>
<name>F4LWE7_TEPAE</name>
<dbReference type="HOGENOM" id="CLU_213428_1_0_9"/>
<accession>L0RZR4</accession>
<sequence>MNSPKKPNLDAKDILAMIIAAFELLLPPVLIIFGAVIAIYYVLKFLTT</sequence>
<keyword evidence="1" id="KW-1133">Transmembrane helix</keyword>
<proteinExistence type="predicted"/>
<dbReference type="PATRIC" id="fig|1209989.3.peg.1987"/>
<organism evidence="2 3">
    <name type="scientific">Tepidanaerobacter acetatoxydans (strain DSM 21804 / JCM 16047 / Re1)</name>
    <dbReference type="NCBI Taxonomy" id="1209989"/>
    <lineage>
        <taxon>Bacteria</taxon>
        <taxon>Bacillati</taxon>
        <taxon>Bacillota</taxon>
        <taxon>Clostridia</taxon>
        <taxon>Thermosediminibacterales</taxon>
        <taxon>Tepidanaerobacteraceae</taxon>
        <taxon>Tepidanaerobacter</taxon>
    </lineage>
</organism>
<evidence type="ECO:0000313" key="2">
    <source>
        <dbReference type="EMBL" id="CCP26515.1"/>
    </source>
</evidence>